<keyword evidence="4" id="KW-1133">Transmembrane helix</keyword>
<dbReference type="Proteomes" id="UP000001929">
    <property type="component" value="Chromosome"/>
</dbReference>
<sequence>MLAPFLIMLREGIEAALLTSIIAGYLKQTGRGAWLPAVWVGVLLAVALSLFAGTLLQMMAAEFPQKAQELFEAIVGLVAVTVLVSMVFWMRKAARSIQTDLRGAIDAALKEPAGEPGTTAPVSAAWPLIGMTFFAVGREGLESVFFLLAIFQQSPGPLAPIGALLGLVVAVGLGVALYRGGIRLDLRRFFRWTGVFILIVAAGLASASLRSLHEAGLWNHLQARAYDLSDTLPVSSVLGTVLSGVFNYQDAPAIGEAIVYGLFLLTTLIVFLKPPRPAPLRRAAPDSLKG</sequence>
<evidence type="ECO:0000256" key="3">
    <source>
        <dbReference type="ARBA" id="ARBA00022692"/>
    </source>
</evidence>
<dbReference type="GO" id="GO:0015093">
    <property type="term" value="F:ferrous iron transmembrane transporter activity"/>
    <property type="evidence" value="ECO:0007669"/>
    <property type="project" value="TreeGrafter"/>
</dbReference>
<comment type="subcellular location">
    <subcellularLocation>
        <location evidence="1">Membrane</location>
        <topology evidence="1">Multi-pass membrane protein</topology>
    </subcellularLocation>
</comment>
<dbReference type="PANTHER" id="PTHR31632:SF2">
    <property type="entry name" value="PLASMA MEMBRANE IRON PERMEASE"/>
    <property type="match status" value="1"/>
</dbReference>
<dbReference type="KEGG" id="rru:Rru_A2597"/>
<gene>
    <name evidence="6" type="ordered locus">Rru_A2597</name>
</gene>
<accession>Q2RR51</accession>
<dbReference type="STRING" id="269796.Rru_A2597"/>
<name>Q2RR51_RHORT</name>
<dbReference type="EnsemblBacteria" id="ABC23394">
    <property type="protein sequence ID" value="ABC23394"/>
    <property type="gene ID" value="Rru_A2597"/>
</dbReference>
<evidence type="ECO:0000256" key="5">
    <source>
        <dbReference type="ARBA" id="ARBA00023136"/>
    </source>
</evidence>
<dbReference type="HOGENOM" id="CLU_077905_0_0_5"/>
<dbReference type="PANTHER" id="PTHR31632">
    <property type="entry name" value="IRON TRANSPORTER FTH1"/>
    <property type="match status" value="1"/>
</dbReference>
<evidence type="ECO:0000256" key="4">
    <source>
        <dbReference type="ARBA" id="ARBA00022989"/>
    </source>
</evidence>
<dbReference type="PATRIC" id="fig|269796.9.peg.2706"/>
<proteinExistence type="inferred from homology"/>
<dbReference type="NCBIfam" id="NF041756">
    <property type="entry name" value="EfeU"/>
    <property type="match status" value="1"/>
</dbReference>
<dbReference type="EMBL" id="CP000230">
    <property type="protein sequence ID" value="ABC23394.1"/>
    <property type="molecule type" value="Genomic_DNA"/>
</dbReference>
<evidence type="ECO:0000313" key="6">
    <source>
        <dbReference type="EMBL" id="ABC23394.1"/>
    </source>
</evidence>
<dbReference type="GO" id="GO:0033573">
    <property type="term" value="C:high-affinity iron permease complex"/>
    <property type="evidence" value="ECO:0007669"/>
    <property type="project" value="InterPro"/>
</dbReference>
<protein>
    <submittedName>
        <fullName evidence="6">Iron permease FTR1</fullName>
    </submittedName>
</protein>
<evidence type="ECO:0000256" key="2">
    <source>
        <dbReference type="ARBA" id="ARBA00008333"/>
    </source>
</evidence>
<dbReference type="PhylomeDB" id="Q2RR51"/>
<reference evidence="6 7" key="1">
    <citation type="journal article" date="2011" name="Stand. Genomic Sci.">
        <title>Complete genome sequence of Rhodospirillum rubrum type strain (S1).</title>
        <authorList>
            <person name="Munk A.C."/>
            <person name="Copeland A."/>
            <person name="Lucas S."/>
            <person name="Lapidus A."/>
            <person name="Del Rio T.G."/>
            <person name="Barry K."/>
            <person name="Detter J.C."/>
            <person name="Hammon N."/>
            <person name="Israni S."/>
            <person name="Pitluck S."/>
            <person name="Brettin T."/>
            <person name="Bruce D."/>
            <person name="Han C."/>
            <person name="Tapia R."/>
            <person name="Gilna P."/>
            <person name="Schmutz J."/>
            <person name="Larimer F."/>
            <person name="Land M."/>
            <person name="Kyrpides N.C."/>
            <person name="Mavromatis K."/>
            <person name="Richardson P."/>
            <person name="Rohde M."/>
            <person name="Goker M."/>
            <person name="Klenk H.P."/>
            <person name="Zhang Y."/>
            <person name="Roberts G.P."/>
            <person name="Reslewic S."/>
            <person name="Schwartz D.C."/>
        </authorList>
    </citation>
    <scope>NUCLEOTIDE SEQUENCE [LARGE SCALE GENOMIC DNA]</scope>
    <source>
        <strain evidence="7">ATCC 11170 / ATH 1.1.1 / DSM 467 / LMG 4362 / NCIMB 8255 / S1</strain>
    </source>
</reference>
<evidence type="ECO:0000256" key="1">
    <source>
        <dbReference type="ARBA" id="ARBA00004141"/>
    </source>
</evidence>
<dbReference type="AlphaFoldDB" id="Q2RR51"/>
<organism evidence="6 7">
    <name type="scientific">Rhodospirillum rubrum (strain ATCC 11170 / ATH 1.1.1 / DSM 467 / LMG 4362 / NCIMB 8255 / S1)</name>
    <dbReference type="NCBI Taxonomy" id="269796"/>
    <lineage>
        <taxon>Bacteria</taxon>
        <taxon>Pseudomonadati</taxon>
        <taxon>Pseudomonadota</taxon>
        <taxon>Alphaproteobacteria</taxon>
        <taxon>Rhodospirillales</taxon>
        <taxon>Rhodospirillaceae</taxon>
        <taxon>Rhodospirillum</taxon>
    </lineage>
</organism>
<dbReference type="InterPro" id="IPR004923">
    <property type="entry name" value="FTR1/Fip1/EfeU"/>
</dbReference>
<keyword evidence="3" id="KW-0812">Transmembrane</keyword>
<dbReference type="eggNOG" id="COG0672">
    <property type="taxonomic scope" value="Bacteria"/>
</dbReference>
<dbReference type="Pfam" id="PF03239">
    <property type="entry name" value="FTR1"/>
    <property type="match status" value="1"/>
</dbReference>
<evidence type="ECO:0000313" key="7">
    <source>
        <dbReference type="Proteomes" id="UP000001929"/>
    </source>
</evidence>
<keyword evidence="7" id="KW-1185">Reference proteome</keyword>
<dbReference type="RefSeq" id="WP_011390347.1">
    <property type="nucleotide sequence ID" value="NC_007643.1"/>
</dbReference>
<keyword evidence="5" id="KW-0472">Membrane</keyword>
<comment type="similarity">
    <text evidence="2">Belongs to the oxidase-dependent Fe transporter (OFeT) (TC 9.A.10.1) family.</text>
</comment>